<dbReference type="AlphaFoldDB" id="A0A9W8QWF4"/>
<keyword evidence="4" id="KW-1185">Reference proteome</keyword>
<feature type="compositionally biased region" description="Basic and acidic residues" evidence="1">
    <location>
        <begin position="195"/>
        <end position="206"/>
    </location>
</feature>
<keyword evidence="2" id="KW-0812">Transmembrane</keyword>
<proteinExistence type="predicted"/>
<feature type="non-terminal residue" evidence="3">
    <location>
        <position position="1"/>
    </location>
</feature>
<dbReference type="Proteomes" id="UP001152087">
    <property type="component" value="Unassembled WGS sequence"/>
</dbReference>
<evidence type="ECO:0000256" key="1">
    <source>
        <dbReference type="SAM" id="MobiDB-lite"/>
    </source>
</evidence>
<evidence type="ECO:0000313" key="3">
    <source>
        <dbReference type="EMBL" id="KAJ4178484.1"/>
    </source>
</evidence>
<sequence length="216" mass="22755">IESSFPYCLPVDFSGSISQWICHSTSSFLVLFSTLDMQPRDFTTVVLVDGNPVTSWTNAVTTDPSTTSTTTRTVTDTGESTEATQTKPPPPGVNVGAVVGGVIGGVAFVSLVVIGVTLFLRRKREKSEPKDPLPDYAIQSNMPVANAMAASPTITQPYSPTLISSIEPQNGGIPPPAFYQHPEPYGTASPGHQSMEAHELSGRVGDHQSGPSPGAK</sequence>
<dbReference type="Gene3D" id="1.20.5.510">
    <property type="entry name" value="Single helix bin"/>
    <property type="match status" value="1"/>
</dbReference>
<feature type="compositionally biased region" description="Low complexity" evidence="1">
    <location>
        <begin position="61"/>
        <end position="81"/>
    </location>
</feature>
<feature type="region of interest" description="Disordered" evidence="1">
    <location>
        <begin position="159"/>
        <end position="216"/>
    </location>
</feature>
<protein>
    <submittedName>
        <fullName evidence="3">Uncharacterized protein</fullName>
    </submittedName>
</protein>
<feature type="region of interest" description="Disordered" evidence="1">
    <location>
        <begin position="61"/>
        <end position="89"/>
    </location>
</feature>
<keyword evidence="2" id="KW-0472">Membrane</keyword>
<dbReference type="EMBL" id="JAOQAV010000074">
    <property type="protein sequence ID" value="KAJ4178484.1"/>
    <property type="molecule type" value="Genomic_DNA"/>
</dbReference>
<organism evidence="3 4">
    <name type="scientific">Fusarium falciforme</name>
    <dbReference type="NCBI Taxonomy" id="195108"/>
    <lineage>
        <taxon>Eukaryota</taxon>
        <taxon>Fungi</taxon>
        <taxon>Dikarya</taxon>
        <taxon>Ascomycota</taxon>
        <taxon>Pezizomycotina</taxon>
        <taxon>Sordariomycetes</taxon>
        <taxon>Hypocreomycetidae</taxon>
        <taxon>Hypocreales</taxon>
        <taxon>Nectriaceae</taxon>
        <taxon>Fusarium</taxon>
        <taxon>Fusarium solani species complex</taxon>
    </lineage>
</organism>
<evidence type="ECO:0000313" key="4">
    <source>
        <dbReference type="Proteomes" id="UP001152087"/>
    </source>
</evidence>
<feature type="compositionally biased region" description="Polar residues" evidence="1">
    <location>
        <begin position="159"/>
        <end position="168"/>
    </location>
</feature>
<comment type="caution">
    <text evidence="3">The sequence shown here is derived from an EMBL/GenBank/DDBJ whole genome shotgun (WGS) entry which is preliminary data.</text>
</comment>
<feature type="transmembrane region" description="Helical" evidence="2">
    <location>
        <begin position="97"/>
        <end position="120"/>
    </location>
</feature>
<evidence type="ECO:0000256" key="2">
    <source>
        <dbReference type="SAM" id="Phobius"/>
    </source>
</evidence>
<gene>
    <name evidence="3" type="ORF">NW755_013199</name>
</gene>
<accession>A0A9W8QWF4</accession>
<reference evidence="3" key="1">
    <citation type="submission" date="2022-09" db="EMBL/GenBank/DDBJ databases">
        <title>Fusarium specimens isolated from Avocado Roots.</title>
        <authorList>
            <person name="Stajich J."/>
            <person name="Roper C."/>
            <person name="Heimlech-Rivalta G."/>
        </authorList>
    </citation>
    <scope>NUCLEOTIDE SEQUENCE</scope>
    <source>
        <strain evidence="3">A02</strain>
    </source>
</reference>
<name>A0A9W8QWF4_9HYPO</name>
<keyword evidence="2" id="KW-1133">Transmembrane helix</keyword>